<accession>A0A543IWD6</accession>
<dbReference type="Pfam" id="PF00857">
    <property type="entry name" value="Isochorismatase"/>
    <property type="match status" value="1"/>
</dbReference>
<evidence type="ECO:0000256" key="1">
    <source>
        <dbReference type="ARBA" id="ARBA00022801"/>
    </source>
</evidence>
<protein>
    <submittedName>
        <fullName evidence="4">Bifunctional isochorismate lyase/aryl carrier protein</fullName>
    </submittedName>
</protein>
<dbReference type="GO" id="GO:0016829">
    <property type="term" value="F:lyase activity"/>
    <property type="evidence" value="ECO:0007669"/>
    <property type="project" value="UniProtKB-KW"/>
</dbReference>
<dbReference type="AlphaFoldDB" id="A0A543IWD6"/>
<organism evidence="4 5">
    <name type="scientific">Thermopolyspora flexuosa</name>
    <dbReference type="NCBI Taxonomy" id="103836"/>
    <lineage>
        <taxon>Bacteria</taxon>
        <taxon>Bacillati</taxon>
        <taxon>Actinomycetota</taxon>
        <taxon>Actinomycetes</taxon>
        <taxon>Streptosporangiales</taxon>
        <taxon>Streptosporangiaceae</taxon>
        <taxon>Thermopolyspora</taxon>
    </lineage>
</organism>
<name>A0A543IWD6_9ACTN</name>
<keyword evidence="4" id="KW-0456">Lyase</keyword>
<dbReference type="InterPro" id="IPR000868">
    <property type="entry name" value="Isochorismatase-like_dom"/>
</dbReference>
<dbReference type="InterPro" id="IPR036380">
    <property type="entry name" value="Isochorismatase-like_sf"/>
</dbReference>
<evidence type="ECO:0000313" key="4">
    <source>
        <dbReference type="EMBL" id="TQM74893.1"/>
    </source>
</evidence>
<dbReference type="GO" id="GO:0008908">
    <property type="term" value="F:isochorismatase activity"/>
    <property type="evidence" value="ECO:0007669"/>
    <property type="project" value="InterPro"/>
</dbReference>
<dbReference type="EMBL" id="VFPQ01000001">
    <property type="protein sequence ID" value="TQM74893.1"/>
    <property type="molecule type" value="Genomic_DNA"/>
</dbReference>
<sequence>MAILPIDPYVIPDDLPENRVAWRPDPRRAVLLVLDMQNYFLRVFARWGAPWRELMANCLALREHCADNGIPVVYCVQHARQTPEQRGLTRDFWGPGIGADPADAQIVDELAPRRGDIRINTWRYSAFQRTGLAGLLEDLGRDQVIICGVYAHLGVLLTACEAFMRDLETFVVSDAVADFSVEHHRMALHYAAQRCAVVLPTRDVIHTLASQTAAAEASDLGLARARQASLARREAAARQEAAVRRERQLRREALARQSRLVNHDIVVHRGDFSAEGRNGRALQSAGPAFHGRPPYLDDQSA</sequence>
<keyword evidence="1" id="KW-0378">Hydrolase</keyword>
<evidence type="ECO:0000313" key="5">
    <source>
        <dbReference type="Proteomes" id="UP000319213"/>
    </source>
</evidence>
<evidence type="ECO:0000256" key="2">
    <source>
        <dbReference type="SAM" id="MobiDB-lite"/>
    </source>
</evidence>
<dbReference type="PRINTS" id="PR01398">
    <property type="entry name" value="ISCHRISMTASE"/>
</dbReference>
<dbReference type="RefSeq" id="WP_189136210.1">
    <property type="nucleotide sequence ID" value="NZ_BMPV01000003.1"/>
</dbReference>
<proteinExistence type="predicted"/>
<feature type="region of interest" description="Disordered" evidence="2">
    <location>
        <begin position="276"/>
        <end position="301"/>
    </location>
</feature>
<dbReference type="PANTHER" id="PTHR43540:SF3">
    <property type="entry name" value="ENTEROBACTIN SYNTHASE COMPONENT B"/>
    <property type="match status" value="1"/>
</dbReference>
<dbReference type="InterPro" id="IPR050272">
    <property type="entry name" value="Isochorismatase-like_hydrls"/>
</dbReference>
<keyword evidence="5" id="KW-1185">Reference proteome</keyword>
<dbReference type="PANTHER" id="PTHR43540">
    <property type="entry name" value="PEROXYUREIDOACRYLATE/UREIDOACRYLATE AMIDOHYDROLASE-RELATED"/>
    <property type="match status" value="1"/>
</dbReference>
<feature type="domain" description="Isochorismatase-like" evidence="3">
    <location>
        <begin position="30"/>
        <end position="202"/>
    </location>
</feature>
<evidence type="ECO:0000259" key="3">
    <source>
        <dbReference type="Pfam" id="PF00857"/>
    </source>
</evidence>
<comment type="caution">
    <text evidence="4">The sequence shown here is derived from an EMBL/GenBank/DDBJ whole genome shotgun (WGS) entry which is preliminary data.</text>
</comment>
<gene>
    <name evidence="4" type="ORF">FHX40_1579</name>
</gene>
<reference evidence="4 5" key="1">
    <citation type="submission" date="2019-06" db="EMBL/GenBank/DDBJ databases">
        <title>Sequencing the genomes of 1000 actinobacteria strains.</title>
        <authorList>
            <person name="Klenk H.-P."/>
        </authorList>
    </citation>
    <scope>NUCLEOTIDE SEQUENCE [LARGE SCALE GENOMIC DNA]</scope>
    <source>
        <strain evidence="4 5">DSM 43186</strain>
    </source>
</reference>
<dbReference type="Gene3D" id="3.40.50.850">
    <property type="entry name" value="Isochorismatase-like"/>
    <property type="match status" value="1"/>
</dbReference>
<dbReference type="Proteomes" id="UP000319213">
    <property type="component" value="Unassembled WGS sequence"/>
</dbReference>
<dbReference type="SUPFAM" id="SSF52499">
    <property type="entry name" value="Isochorismatase-like hydrolases"/>
    <property type="match status" value="1"/>
</dbReference>
<dbReference type="InterPro" id="IPR016291">
    <property type="entry name" value="Isochorismatase"/>
</dbReference>